<feature type="domain" description="IclR-ED" evidence="1">
    <location>
        <begin position="1"/>
        <end position="64"/>
    </location>
</feature>
<comment type="caution">
    <text evidence="2">The sequence shown here is derived from an EMBL/GenBank/DDBJ whole genome shotgun (WGS) entry which is preliminary data.</text>
</comment>
<evidence type="ECO:0000313" key="2">
    <source>
        <dbReference type="EMBL" id="MEQ3553923.1"/>
    </source>
</evidence>
<name>A0ABV1KKS6_9PSEU</name>
<dbReference type="SUPFAM" id="SSF55781">
    <property type="entry name" value="GAF domain-like"/>
    <property type="match status" value="1"/>
</dbReference>
<sequence>MASGGVAALALRPTEEVTALYSGDDSPVSDLPAFVRMLRKVRRQGFAINNQRTEHGLTAIGRAR</sequence>
<protein>
    <submittedName>
        <fullName evidence="2">IclR family transcriptional regulator C-terminal domain-containing protein</fullName>
    </submittedName>
</protein>
<proteinExistence type="predicted"/>
<accession>A0ABV1KKS6</accession>
<keyword evidence="3" id="KW-1185">Reference proteome</keyword>
<gene>
    <name evidence="2" type="ORF">WIS52_25905</name>
</gene>
<evidence type="ECO:0000313" key="3">
    <source>
        <dbReference type="Proteomes" id="UP001494902"/>
    </source>
</evidence>
<dbReference type="InterPro" id="IPR029016">
    <property type="entry name" value="GAF-like_dom_sf"/>
</dbReference>
<reference evidence="2 3" key="1">
    <citation type="submission" date="2024-03" db="EMBL/GenBank/DDBJ databases">
        <title>Draft genome sequence of Pseudonocardia nematodicida JCM 31783.</title>
        <authorList>
            <person name="Butdee W."/>
            <person name="Duangmal K."/>
        </authorList>
    </citation>
    <scope>NUCLEOTIDE SEQUENCE [LARGE SCALE GENOMIC DNA]</scope>
    <source>
        <strain evidence="2 3">JCM 31783</strain>
    </source>
</reference>
<dbReference type="Proteomes" id="UP001494902">
    <property type="component" value="Unassembled WGS sequence"/>
</dbReference>
<dbReference type="InterPro" id="IPR014757">
    <property type="entry name" value="Tscrpt_reg_IclR_C"/>
</dbReference>
<organism evidence="2 3">
    <name type="scientific">Pseudonocardia nematodicida</name>
    <dbReference type="NCBI Taxonomy" id="1206997"/>
    <lineage>
        <taxon>Bacteria</taxon>
        <taxon>Bacillati</taxon>
        <taxon>Actinomycetota</taxon>
        <taxon>Actinomycetes</taxon>
        <taxon>Pseudonocardiales</taxon>
        <taxon>Pseudonocardiaceae</taxon>
        <taxon>Pseudonocardia</taxon>
    </lineage>
</organism>
<evidence type="ECO:0000259" key="1">
    <source>
        <dbReference type="PROSITE" id="PS51078"/>
    </source>
</evidence>
<dbReference type="PROSITE" id="PS51078">
    <property type="entry name" value="ICLR_ED"/>
    <property type="match status" value="1"/>
</dbReference>
<dbReference type="Gene3D" id="3.30.450.40">
    <property type="match status" value="1"/>
</dbReference>
<dbReference type="EMBL" id="JBEDNQ010000012">
    <property type="protein sequence ID" value="MEQ3553923.1"/>
    <property type="molecule type" value="Genomic_DNA"/>
</dbReference>